<evidence type="ECO:0000313" key="4">
    <source>
        <dbReference type="Proteomes" id="UP001297272"/>
    </source>
</evidence>
<dbReference type="PRINTS" id="PR00081">
    <property type="entry name" value="GDHRDH"/>
</dbReference>
<dbReference type="InterPro" id="IPR020904">
    <property type="entry name" value="Sc_DH/Rdtase_CS"/>
</dbReference>
<dbReference type="Gene3D" id="3.40.50.720">
    <property type="entry name" value="NAD(P)-binding Rossmann-like Domain"/>
    <property type="match status" value="1"/>
</dbReference>
<feature type="domain" description="Ketoreductase" evidence="2">
    <location>
        <begin position="20"/>
        <end position="200"/>
    </location>
</feature>
<dbReference type="PROSITE" id="PS00061">
    <property type="entry name" value="ADH_SHORT"/>
    <property type="match status" value="1"/>
</dbReference>
<dbReference type="PANTHER" id="PTHR42760">
    <property type="entry name" value="SHORT-CHAIN DEHYDROGENASES/REDUCTASES FAMILY MEMBER"/>
    <property type="match status" value="1"/>
</dbReference>
<dbReference type="PRINTS" id="PR00080">
    <property type="entry name" value="SDRFAMILY"/>
</dbReference>
<evidence type="ECO:0000259" key="2">
    <source>
        <dbReference type="SMART" id="SM00822"/>
    </source>
</evidence>
<protein>
    <submittedName>
        <fullName evidence="3">SDR family oxidoreductase</fullName>
    </submittedName>
</protein>
<dbReference type="PANTHER" id="PTHR42760:SF50">
    <property type="entry name" value="SHORT-CHAIN DEHYDROGENASE-RELATED"/>
    <property type="match status" value="1"/>
</dbReference>
<evidence type="ECO:0000313" key="3">
    <source>
        <dbReference type="EMBL" id="MBS9721493.1"/>
    </source>
</evidence>
<dbReference type="Pfam" id="PF13561">
    <property type="entry name" value="adh_short_C2"/>
    <property type="match status" value="1"/>
</dbReference>
<name>A0ABS5RWQ2_9HYPH</name>
<dbReference type="Proteomes" id="UP001297272">
    <property type="component" value="Unassembled WGS sequence"/>
</dbReference>
<dbReference type="InterPro" id="IPR036291">
    <property type="entry name" value="NAD(P)-bd_dom_sf"/>
</dbReference>
<sequence length="255" mass="25593">MSDKSANLSSGQTAGALRGRTAMVVGGSRGIGAAIVRRLSAAGATVAFTYHGSAEAADALAASSEGVSAVKCDSADAAALAETVEHVADRFGSIDILVYNAGVGLSGSVDQMNLADFDRTFAINVRGAFVATKAASPRMGEGGRIIFIGSNVTQRAAFSGAAAYVMSKSAIAGLARGLSQDFALRKITVNTVQPGPVDTDLNPADGPKSGPTLSLIPLGRFGETSEIASLVAYLAGPESSFITGAALTINGGYSV</sequence>
<comment type="caution">
    <text evidence="3">The sequence shown here is derived from an EMBL/GenBank/DDBJ whole genome shotgun (WGS) entry which is preliminary data.</text>
</comment>
<reference evidence="3 4" key="1">
    <citation type="submission" date="2021-03" db="EMBL/GenBank/DDBJ databases">
        <title>Tianweitania aestuarii sp. nov., isolated from a tidal flat.</title>
        <authorList>
            <person name="Park S."/>
            <person name="Yoon J.-H."/>
        </authorList>
    </citation>
    <scope>NUCLEOTIDE SEQUENCE [LARGE SCALE GENOMIC DNA]</scope>
    <source>
        <strain evidence="3 4">BSSL-BM11</strain>
    </source>
</reference>
<comment type="similarity">
    <text evidence="1">Belongs to the short-chain dehydrogenases/reductases (SDR) family.</text>
</comment>
<dbReference type="EMBL" id="JAFMNX010000003">
    <property type="protein sequence ID" value="MBS9721493.1"/>
    <property type="molecule type" value="Genomic_DNA"/>
</dbReference>
<gene>
    <name evidence="3" type="ORF">JYU29_12445</name>
</gene>
<dbReference type="InterPro" id="IPR002347">
    <property type="entry name" value="SDR_fam"/>
</dbReference>
<proteinExistence type="inferred from homology"/>
<dbReference type="SMART" id="SM00822">
    <property type="entry name" value="PKS_KR"/>
    <property type="match status" value="1"/>
</dbReference>
<organism evidence="3 4">
    <name type="scientific">Tianweitania aestuarii</name>
    <dbReference type="NCBI Taxonomy" id="2814886"/>
    <lineage>
        <taxon>Bacteria</taxon>
        <taxon>Pseudomonadati</taxon>
        <taxon>Pseudomonadota</taxon>
        <taxon>Alphaproteobacteria</taxon>
        <taxon>Hyphomicrobiales</taxon>
        <taxon>Phyllobacteriaceae</taxon>
        <taxon>Tianweitania</taxon>
    </lineage>
</organism>
<accession>A0ABS5RWQ2</accession>
<dbReference type="SUPFAM" id="SSF51735">
    <property type="entry name" value="NAD(P)-binding Rossmann-fold domains"/>
    <property type="match status" value="1"/>
</dbReference>
<evidence type="ECO:0000256" key="1">
    <source>
        <dbReference type="ARBA" id="ARBA00006484"/>
    </source>
</evidence>
<dbReference type="CDD" id="cd05233">
    <property type="entry name" value="SDR_c"/>
    <property type="match status" value="1"/>
</dbReference>
<dbReference type="InterPro" id="IPR057326">
    <property type="entry name" value="KR_dom"/>
</dbReference>
<keyword evidence="4" id="KW-1185">Reference proteome</keyword>